<dbReference type="EMBL" id="CP000545">
    <property type="protein sequence ID" value="ABN00519.2"/>
    <property type="molecule type" value="Genomic_DNA"/>
</dbReference>
<dbReference type="Proteomes" id="UP000002283">
    <property type="component" value="Chromosome II"/>
</dbReference>
<dbReference type="HOGENOM" id="CLU_3059355_0_0_4"/>
<evidence type="ECO:0000313" key="2">
    <source>
        <dbReference type="Proteomes" id="UP000002283"/>
    </source>
</evidence>
<sequence>MRLSANQASACTIGASCRAKTGTVERWDIERGSPCIGKPRDIRREIGGRRCNP</sequence>
<dbReference type="PROSITE" id="PS51257">
    <property type="entry name" value="PROKAR_LIPOPROTEIN"/>
    <property type="match status" value="1"/>
</dbReference>
<proteinExistence type="predicted"/>
<dbReference type="AlphaFoldDB" id="A2S1Y8"/>
<dbReference type="KEGG" id="bml:BMA10229_2164"/>
<evidence type="ECO:0000313" key="1">
    <source>
        <dbReference type="EMBL" id="ABN00519.2"/>
    </source>
</evidence>
<name>A2S1Y8_BURM9</name>
<accession>A2S1Y8</accession>
<organism evidence="1 2">
    <name type="scientific">Burkholderia mallei (strain NCTC 10229)</name>
    <dbReference type="NCBI Taxonomy" id="412022"/>
    <lineage>
        <taxon>Bacteria</taxon>
        <taxon>Pseudomonadati</taxon>
        <taxon>Pseudomonadota</taxon>
        <taxon>Betaproteobacteria</taxon>
        <taxon>Burkholderiales</taxon>
        <taxon>Burkholderiaceae</taxon>
        <taxon>Burkholderia</taxon>
        <taxon>pseudomallei group</taxon>
    </lineage>
</organism>
<reference evidence="1 2" key="1">
    <citation type="submission" date="2007-01" db="EMBL/GenBank/DDBJ databases">
        <authorList>
            <person name="DeShazer D."/>
            <person name="Woods D.E."/>
            <person name="Nierman W.C."/>
        </authorList>
    </citation>
    <scope>NUCLEOTIDE SEQUENCE [LARGE SCALE GENOMIC DNA]</scope>
    <source>
        <strain evidence="1 2">NCTC 10229</strain>
    </source>
</reference>
<gene>
    <name evidence="1" type="ordered locus">BMA10229_2164</name>
</gene>
<protein>
    <submittedName>
        <fullName evidence="1">Putative liporotein</fullName>
    </submittedName>
</protein>